<evidence type="ECO:0000313" key="1">
    <source>
        <dbReference type="EMBL" id="SBV65867.1"/>
    </source>
</evidence>
<dbReference type="AlphaFoldDB" id="A0A212IH56"/>
<name>A0A212IH56_9ENTR</name>
<proteinExistence type="predicted"/>
<gene>
    <name evidence="1" type="ORF">KL86CIT2_480014</name>
</gene>
<protein>
    <submittedName>
        <fullName evidence="1">Uncharacterized protein</fullName>
    </submittedName>
</protein>
<reference evidence="1" key="1">
    <citation type="submission" date="2016-04" db="EMBL/GenBank/DDBJ databases">
        <authorList>
            <person name="Evans L.H."/>
            <person name="Alamgir A."/>
            <person name="Owens N."/>
            <person name="Weber N.D."/>
            <person name="Virtaneva K."/>
            <person name="Barbian K."/>
            <person name="Babar A."/>
            <person name="Rosenke K."/>
        </authorList>
    </citation>
    <scope>NUCLEOTIDE SEQUENCE</scope>
    <source>
        <strain evidence="1">86-2</strain>
    </source>
</reference>
<sequence length="104" mass="11639">MVGETWILPGTGNSWKSRALCFNWSSILLFLSRIYQKSGAGNHSTEPHIITSVNGTNFEGPQTLTIQRKNLLSIYNSHVTCLIQQYHACLLCFLLTTPAIFPKV</sequence>
<dbReference type="EMBL" id="FLUA01000047">
    <property type="protein sequence ID" value="SBV65867.1"/>
    <property type="molecule type" value="Genomic_DNA"/>
</dbReference>
<accession>A0A212IH56</accession>
<organism evidence="1">
    <name type="scientific">uncultured Citrobacter sp</name>
    <dbReference type="NCBI Taxonomy" id="200446"/>
    <lineage>
        <taxon>Bacteria</taxon>
        <taxon>Pseudomonadati</taxon>
        <taxon>Pseudomonadota</taxon>
        <taxon>Gammaproteobacteria</taxon>
        <taxon>Enterobacterales</taxon>
        <taxon>Enterobacteriaceae</taxon>
        <taxon>Citrobacter</taxon>
        <taxon>environmental samples</taxon>
    </lineage>
</organism>